<protein>
    <recommendedName>
        <fullName evidence="2">D-galactonate transporter</fullName>
    </recommendedName>
</protein>
<dbReference type="AlphaFoldDB" id="A0A4U9U4U6"/>
<evidence type="ECO:0008006" key="2">
    <source>
        <dbReference type="Google" id="ProtNLM"/>
    </source>
</evidence>
<accession>A0A4U9U4U6</accession>
<gene>
    <name evidence="1" type="ORF">NCTC12965_01858</name>
</gene>
<evidence type="ECO:0000313" key="1">
    <source>
        <dbReference type="EMBL" id="VTR23781.1"/>
    </source>
</evidence>
<dbReference type="EMBL" id="CABEEZ010000033">
    <property type="protein sequence ID" value="VTR23781.1"/>
    <property type="molecule type" value="Genomic_DNA"/>
</dbReference>
<proteinExistence type="predicted"/>
<reference evidence="1" key="1">
    <citation type="submission" date="2019-05" db="EMBL/GenBank/DDBJ databases">
        <authorList>
            <consortium name="Pathogen Informatics"/>
        </authorList>
    </citation>
    <scope>NUCLEOTIDE SEQUENCE [LARGE SCALE GENOMIC DNA]</scope>
    <source>
        <strain evidence="1">NCTC12965</strain>
    </source>
</reference>
<sequence>MRQQRWWGVVAALLLIVIAYADRVNISVMLVNPEFLHHFGLADSRAYQGTLYDRLSARLWPFSHVVGPRFWKRYSVIVKV</sequence>
<name>A0A4U9U4U6_SERFO</name>
<organism evidence="1">
    <name type="scientific">Serratia fonticola</name>
    <dbReference type="NCBI Taxonomy" id="47917"/>
    <lineage>
        <taxon>Bacteria</taxon>
        <taxon>Pseudomonadati</taxon>
        <taxon>Pseudomonadota</taxon>
        <taxon>Gammaproteobacteria</taxon>
        <taxon>Enterobacterales</taxon>
        <taxon>Yersiniaceae</taxon>
        <taxon>Serratia</taxon>
    </lineage>
</organism>